<evidence type="ECO:0000256" key="1">
    <source>
        <dbReference type="ARBA" id="ARBA00022801"/>
    </source>
</evidence>
<evidence type="ECO:0000313" key="5">
    <source>
        <dbReference type="Proteomes" id="UP000178319"/>
    </source>
</evidence>
<dbReference type="InterPro" id="IPR020476">
    <property type="entry name" value="Nudix_hydrolase"/>
</dbReference>
<feature type="domain" description="Nudix hydrolase" evidence="3">
    <location>
        <begin position="6"/>
        <end position="135"/>
    </location>
</feature>
<organism evidence="4 5">
    <name type="scientific">Candidatus Blackburnbacteria bacterium RIFCSPHIGHO2_02_FULL_44_20</name>
    <dbReference type="NCBI Taxonomy" id="1797516"/>
    <lineage>
        <taxon>Bacteria</taxon>
        <taxon>Candidatus Blackburniibacteriota</taxon>
    </lineage>
</organism>
<dbReference type="InterPro" id="IPR000086">
    <property type="entry name" value="NUDIX_hydrolase_dom"/>
</dbReference>
<name>A0A1G1V542_9BACT</name>
<dbReference type="STRING" id="1797516.A3D26_00185"/>
<gene>
    <name evidence="4" type="ORF">A3D26_00185</name>
</gene>
<dbReference type="PRINTS" id="PR00502">
    <property type="entry name" value="NUDIXFAMILY"/>
</dbReference>
<sequence length="139" mass="16023">MAKKQPNTQGANIILLNRESVLLQLRDNIPNISYPDYWALPGGKTEDRETPEQTAIRELEEECGYKMSNPLFVMKKTITKDDGTKVDASVFTEKYDQIQPIKCLEGQEMKFIPLRELPNLKLVPWQRQVIQKMISKTAL</sequence>
<dbReference type="Proteomes" id="UP000178319">
    <property type="component" value="Unassembled WGS sequence"/>
</dbReference>
<protein>
    <recommendedName>
        <fullName evidence="3">Nudix hydrolase domain-containing protein</fullName>
    </recommendedName>
</protein>
<dbReference type="Gene3D" id="3.90.79.10">
    <property type="entry name" value="Nucleoside Triphosphate Pyrophosphohydrolase"/>
    <property type="match status" value="1"/>
</dbReference>
<comment type="caution">
    <text evidence="4">The sequence shown here is derived from an EMBL/GenBank/DDBJ whole genome shotgun (WGS) entry which is preliminary data.</text>
</comment>
<dbReference type="PANTHER" id="PTHR43736:SF2">
    <property type="entry name" value="MUTT_NUDIX FAMILY PROTEIN"/>
    <property type="match status" value="1"/>
</dbReference>
<keyword evidence="1 2" id="KW-0378">Hydrolase</keyword>
<dbReference type="SUPFAM" id="SSF55811">
    <property type="entry name" value="Nudix"/>
    <property type="match status" value="1"/>
</dbReference>
<dbReference type="PROSITE" id="PS51462">
    <property type="entry name" value="NUDIX"/>
    <property type="match status" value="1"/>
</dbReference>
<evidence type="ECO:0000313" key="4">
    <source>
        <dbReference type="EMBL" id="OGY10504.1"/>
    </source>
</evidence>
<evidence type="ECO:0000256" key="2">
    <source>
        <dbReference type="RuleBase" id="RU003476"/>
    </source>
</evidence>
<dbReference type="Pfam" id="PF00293">
    <property type="entry name" value="NUDIX"/>
    <property type="match status" value="1"/>
</dbReference>
<dbReference type="InterPro" id="IPR020084">
    <property type="entry name" value="NUDIX_hydrolase_CS"/>
</dbReference>
<dbReference type="PANTHER" id="PTHR43736">
    <property type="entry name" value="ADP-RIBOSE PYROPHOSPHATASE"/>
    <property type="match status" value="1"/>
</dbReference>
<comment type="similarity">
    <text evidence="2">Belongs to the Nudix hydrolase family.</text>
</comment>
<dbReference type="GO" id="GO:0016787">
    <property type="term" value="F:hydrolase activity"/>
    <property type="evidence" value="ECO:0007669"/>
    <property type="project" value="UniProtKB-KW"/>
</dbReference>
<dbReference type="EMBL" id="MHBZ01000033">
    <property type="protein sequence ID" value="OGY10504.1"/>
    <property type="molecule type" value="Genomic_DNA"/>
</dbReference>
<evidence type="ECO:0000259" key="3">
    <source>
        <dbReference type="PROSITE" id="PS51462"/>
    </source>
</evidence>
<dbReference type="PROSITE" id="PS00893">
    <property type="entry name" value="NUDIX_BOX"/>
    <property type="match status" value="1"/>
</dbReference>
<dbReference type="AlphaFoldDB" id="A0A1G1V542"/>
<dbReference type="InterPro" id="IPR015797">
    <property type="entry name" value="NUDIX_hydrolase-like_dom_sf"/>
</dbReference>
<proteinExistence type="inferred from homology"/>
<accession>A0A1G1V542</accession>
<reference evidence="4 5" key="1">
    <citation type="journal article" date="2016" name="Nat. Commun.">
        <title>Thousands of microbial genomes shed light on interconnected biogeochemical processes in an aquifer system.</title>
        <authorList>
            <person name="Anantharaman K."/>
            <person name="Brown C.T."/>
            <person name="Hug L.A."/>
            <person name="Sharon I."/>
            <person name="Castelle C.J."/>
            <person name="Probst A.J."/>
            <person name="Thomas B.C."/>
            <person name="Singh A."/>
            <person name="Wilkins M.J."/>
            <person name="Karaoz U."/>
            <person name="Brodie E.L."/>
            <person name="Williams K.H."/>
            <person name="Hubbard S.S."/>
            <person name="Banfield J.F."/>
        </authorList>
    </citation>
    <scope>NUCLEOTIDE SEQUENCE [LARGE SCALE GENOMIC DNA]</scope>
</reference>